<proteinExistence type="predicted"/>
<keyword evidence="3" id="KW-1185">Reference proteome</keyword>
<dbReference type="PROSITE" id="PS51257">
    <property type="entry name" value="PROKAR_LIPOPROTEIN"/>
    <property type="match status" value="1"/>
</dbReference>
<feature type="signal peptide" evidence="1">
    <location>
        <begin position="1"/>
        <end position="17"/>
    </location>
</feature>
<dbReference type="Proteomes" id="UP000220836">
    <property type="component" value="Unassembled WGS sequence"/>
</dbReference>
<sequence>MRVLFVPLLAVSLAGCANSPLFKGSGQSGTDAPIAQDADGQLRPQSRPGALEANAAIPVVSAQTPEQFDTTTAEERLAAAAAPEDAGGEKLLGETVASLGDPTKPGFWLETPLVSKPTIGRVHFVGSGKSAQVDLIPIDGPPTAGSRISLAAMRLIDAPLTDLPTLQVFAND</sequence>
<keyword evidence="1" id="KW-0732">Signal</keyword>
<dbReference type="RefSeq" id="WP_170125766.1">
    <property type="nucleotide sequence ID" value="NZ_FXYH01000001.1"/>
</dbReference>
<reference evidence="2 3" key="1">
    <citation type="submission" date="2017-05" db="EMBL/GenBank/DDBJ databases">
        <authorList>
            <person name="Song R."/>
            <person name="Chenine A.L."/>
            <person name="Ruprecht R.M."/>
        </authorList>
    </citation>
    <scope>NUCLEOTIDE SEQUENCE [LARGE SCALE GENOMIC DNA]</scope>
    <source>
        <strain evidence="2 3">CECT 8663</strain>
    </source>
</reference>
<gene>
    <name evidence="2" type="ORF">PEV8663_00210</name>
</gene>
<feature type="chain" id="PRO_5013212185" description="D-galactarate dehydratase" evidence="1">
    <location>
        <begin position="18"/>
        <end position="172"/>
    </location>
</feature>
<dbReference type="AlphaFoldDB" id="A0A238JRM4"/>
<accession>A0A238JRM4</accession>
<evidence type="ECO:0008006" key="4">
    <source>
        <dbReference type="Google" id="ProtNLM"/>
    </source>
</evidence>
<evidence type="ECO:0000313" key="3">
    <source>
        <dbReference type="Proteomes" id="UP000220836"/>
    </source>
</evidence>
<organism evidence="2 3">
    <name type="scientific">Pelagimonas varians</name>
    <dbReference type="NCBI Taxonomy" id="696760"/>
    <lineage>
        <taxon>Bacteria</taxon>
        <taxon>Pseudomonadati</taxon>
        <taxon>Pseudomonadota</taxon>
        <taxon>Alphaproteobacteria</taxon>
        <taxon>Rhodobacterales</taxon>
        <taxon>Roseobacteraceae</taxon>
        <taxon>Pelagimonas</taxon>
    </lineage>
</organism>
<evidence type="ECO:0000313" key="2">
    <source>
        <dbReference type="EMBL" id="SMX33299.1"/>
    </source>
</evidence>
<evidence type="ECO:0000256" key="1">
    <source>
        <dbReference type="SAM" id="SignalP"/>
    </source>
</evidence>
<dbReference type="EMBL" id="FXYH01000001">
    <property type="protein sequence ID" value="SMX33299.1"/>
    <property type="molecule type" value="Genomic_DNA"/>
</dbReference>
<name>A0A238JRM4_9RHOB</name>
<protein>
    <recommendedName>
        <fullName evidence="4">D-galactarate dehydratase</fullName>
    </recommendedName>
</protein>